<gene>
    <name evidence="4" type="ORF">N7U68_07785</name>
</gene>
<dbReference type="SUPFAM" id="SSF55729">
    <property type="entry name" value="Acyl-CoA N-acyltransferases (Nat)"/>
    <property type="match status" value="1"/>
</dbReference>
<dbReference type="Gene3D" id="3.40.630.30">
    <property type="match status" value="1"/>
</dbReference>
<dbReference type="PANTHER" id="PTHR43877:SF5">
    <property type="entry name" value="BLL8307 PROTEIN"/>
    <property type="match status" value="1"/>
</dbReference>
<feature type="domain" description="N-acetyltransferase" evidence="3">
    <location>
        <begin position="2"/>
        <end position="150"/>
    </location>
</feature>
<dbReference type="InterPro" id="IPR016181">
    <property type="entry name" value="Acyl_CoA_acyltransferase"/>
</dbReference>
<sequence length="150" mass="16547">MLIVEPAHPLDDGPRALLEQSHDLMTTLFEPEENYFLGFDALCAPEVHFIVAREGDAVLGTAAVVDKGDYGEVKSMFTSPAARGKGVGAALMRAIEDHARTAKLSALKLETARELPAAIRLYERHGFTECDRFGDYIPNSTSYFMQKQID</sequence>
<evidence type="ECO:0000256" key="1">
    <source>
        <dbReference type="ARBA" id="ARBA00022679"/>
    </source>
</evidence>
<name>A0ABY6DG81_9RHOB</name>
<protein>
    <submittedName>
        <fullName evidence="4">GNAT family N-acetyltransferase</fullName>
    </submittedName>
</protein>
<dbReference type="PANTHER" id="PTHR43877">
    <property type="entry name" value="AMINOALKYLPHOSPHONATE N-ACETYLTRANSFERASE-RELATED-RELATED"/>
    <property type="match status" value="1"/>
</dbReference>
<evidence type="ECO:0000313" key="4">
    <source>
        <dbReference type="EMBL" id="UXX85118.1"/>
    </source>
</evidence>
<evidence type="ECO:0000259" key="3">
    <source>
        <dbReference type="PROSITE" id="PS51186"/>
    </source>
</evidence>
<keyword evidence="2" id="KW-0012">Acyltransferase</keyword>
<organism evidence="4 5">
    <name type="scientific">Roseovarius pelagicus</name>
    <dbReference type="NCBI Taxonomy" id="2980108"/>
    <lineage>
        <taxon>Bacteria</taxon>
        <taxon>Pseudomonadati</taxon>
        <taxon>Pseudomonadota</taxon>
        <taxon>Alphaproteobacteria</taxon>
        <taxon>Rhodobacterales</taxon>
        <taxon>Roseobacteraceae</taxon>
        <taxon>Roseovarius</taxon>
    </lineage>
</organism>
<accession>A0ABY6DG81</accession>
<dbReference type="InterPro" id="IPR000182">
    <property type="entry name" value="GNAT_dom"/>
</dbReference>
<proteinExistence type="predicted"/>
<reference evidence="4" key="1">
    <citation type="submission" date="2022-10" db="EMBL/GenBank/DDBJ databases">
        <title>Roseovarius pelagicus sp. nov., isolated from Arctic seawater.</title>
        <authorList>
            <person name="Hong Y.W."/>
            <person name="Hwang C.Y."/>
        </authorList>
    </citation>
    <scope>NUCLEOTIDE SEQUENCE</scope>
    <source>
        <strain evidence="4">HL-MP18</strain>
    </source>
</reference>
<dbReference type="Proteomes" id="UP001064087">
    <property type="component" value="Chromosome"/>
</dbReference>
<dbReference type="PROSITE" id="PS51186">
    <property type="entry name" value="GNAT"/>
    <property type="match status" value="1"/>
</dbReference>
<dbReference type="EMBL" id="CP106738">
    <property type="protein sequence ID" value="UXX85118.1"/>
    <property type="molecule type" value="Genomic_DNA"/>
</dbReference>
<keyword evidence="5" id="KW-1185">Reference proteome</keyword>
<evidence type="ECO:0000313" key="5">
    <source>
        <dbReference type="Proteomes" id="UP001064087"/>
    </source>
</evidence>
<evidence type="ECO:0000256" key="2">
    <source>
        <dbReference type="ARBA" id="ARBA00023315"/>
    </source>
</evidence>
<dbReference type="CDD" id="cd04301">
    <property type="entry name" value="NAT_SF"/>
    <property type="match status" value="1"/>
</dbReference>
<dbReference type="Pfam" id="PF00583">
    <property type="entry name" value="Acetyltransf_1"/>
    <property type="match status" value="1"/>
</dbReference>
<dbReference type="InterPro" id="IPR050832">
    <property type="entry name" value="Bact_Acetyltransf"/>
</dbReference>
<keyword evidence="1" id="KW-0808">Transferase</keyword>